<dbReference type="PANTHER" id="PTHR43341:SF17">
    <property type="entry name" value="GENERAL AMINO ACID PERMEASE AGP1-RELATED"/>
    <property type="match status" value="1"/>
</dbReference>
<feature type="transmembrane region" description="Helical" evidence="6">
    <location>
        <begin position="233"/>
        <end position="252"/>
    </location>
</feature>
<name>A0A1E5RI00_9ASCO</name>
<evidence type="ECO:0000256" key="3">
    <source>
        <dbReference type="ARBA" id="ARBA00022989"/>
    </source>
</evidence>
<feature type="transmembrane region" description="Helical" evidence="6">
    <location>
        <begin position="451"/>
        <end position="471"/>
    </location>
</feature>
<dbReference type="PIRSF" id="PIRSF006060">
    <property type="entry name" value="AA_transporter"/>
    <property type="match status" value="1"/>
</dbReference>
<feature type="transmembrane region" description="Helical" evidence="6">
    <location>
        <begin position="328"/>
        <end position="347"/>
    </location>
</feature>
<feature type="region of interest" description="Disordered" evidence="5">
    <location>
        <begin position="59"/>
        <end position="78"/>
    </location>
</feature>
<gene>
    <name evidence="8" type="ORF">AWRI3579_g1611</name>
</gene>
<dbReference type="PANTHER" id="PTHR43341">
    <property type="entry name" value="AMINO ACID PERMEASE"/>
    <property type="match status" value="1"/>
</dbReference>
<feature type="region of interest" description="Disordered" evidence="5">
    <location>
        <begin position="1"/>
        <end position="20"/>
    </location>
</feature>
<feature type="transmembrane region" description="Helical" evidence="6">
    <location>
        <begin position="502"/>
        <end position="523"/>
    </location>
</feature>
<dbReference type="GO" id="GO:0015171">
    <property type="term" value="F:amino acid transmembrane transporter activity"/>
    <property type="evidence" value="ECO:0007669"/>
    <property type="project" value="TreeGrafter"/>
</dbReference>
<feature type="transmembrane region" description="Helical" evidence="6">
    <location>
        <begin position="535"/>
        <end position="555"/>
    </location>
</feature>
<accession>A0A1E5RI00</accession>
<feature type="transmembrane region" description="Helical" evidence="6">
    <location>
        <begin position="124"/>
        <end position="144"/>
    </location>
</feature>
<keyword evidence="3 6" id="KW-1133">Transmembrane helix</keyword>
<comment type="caution">
    <text evidence="8">The sequence shown here is derived from an EMBL/GenBank/DDBJ whole genome shotgun (WGS) entry which is preliminary data.</text>
</comment>
<sequence length="607" mass="67442">MSYITSEKSPAPVFSKEEDTIRVDESLEEMSYNEPSSSNKKPFLNSKRLQGMIDSFKKPEESNHLGESNDLEVSPSNEIDGFGKKTELQQKIKPRHIFLIQLGTGIGTGMLVGNGSALRQAGPAGLFIGYAVVSSFIYCTYNSISELGISYSQLSGSYNEFSCILIDRAFGFSVAVVYALQWLSVMPLELTTSSMVIKYWTTKVNSDVFVVIFYVLLLMVNFIGGSGYAEFEFIVNTMKVLMIIGFIIFGIISDCGGSSGNNHTYIGGENWRAPVGAFFGKSKADHFKGVCSSFVYAAFAYGGFESSILTASEQVNPRKSIIKAGKMLIYRIIVIYCLTVVIIGLLVPHTSSRLLGTGSSATAASPLVIAASNIRGLPHIINAVIMMAVLSVANNSLYCSSRVILSICEQFFPNVPLLTYVDRRGRPLFGLILAAIVGCIAFVACSPKEDIVFTWLLSISGLSALFTYFSMNMSHIRFRKAMKVQGKSLNEMGYISKTGLWGSYYSCIVIILIFIAQFWIALVPVGTYKPDANNFFQNYLAMVVFVVLYFGFKIITKEWHIFIRPEEVDLTRGRRIFDHDLIVQEKLEEDERLKHSSIFVKILNFWC</sequence>
<comment type="subcellular location">
    <subcellularLocation>
        <location evidence="1">Membrane</location>
        <topology evidence="1">Multi-pass membrane protein</topology>
    </subcellularLocation>
</comment>
<feature type="transmembrane region" description="Helical" evidence="6">
    <location>
        <begin position="165"/>
        <end position="188"/>
    </location>
</feature>
<keyword evidence="9" id="KW-1185">Reference proteome</keyword>
<dbReference type="EMBL" id="LPNM01000006">
    <property type="protein sequence ID" value="OEJ86522.1"/>
    <property type="molecule type" value="Genomic_DNA"/>
</dbReference>
<dbReference type="Gene3D" id="1.20.1740.10">
    <property type="entry name" value="Amino acid/polyamine transporter I"/>
    <property type="match status" value="1"/>
</dbReference>
<organism evidence="8 9">
    <name type="scientific">Hanseniaspora osmophila</name>
    <dbReference type="NCBI Taxonomy" id="56408"/>
    <lineage>
        <taxon>Eukaryota</taxon>
        <taxon>Fungi</taxon>
        <taxon>Dikarya</taxon>
        <taxon>Ascomycota</taxon>
        <taxon>Saccharomycotina</taxon>
        <taxon>Saccharomycetes</taxon>
        <taxon>Saccharomycodales</taxon>
        <taxon>Saccharomycodaceae</taxon>
        <taxon>Hanseniaspora</taxon>
    </lineage>
</organism>
<evidence type="ECO:0000313" key="9">
    <source>
        <dbReference type="Proteomes" id="UP000095728"/>
    </source>
</evidence>
<evidence type="ECO:0000256" key="4">
    <source>
        <dbReference type="ARBA" id="ARBA00023136"/>
    </source>
</evidence>
<dbReference type="FunCoup" id="A0A1E5RI00">
    <property type="interactions" value="272"/>
</dbReference>
<dbReference type="InParanoid" id="A0A1E5RI00"/>
<keyword evidence="2 6" id="KW-0812">Transmembrane</keyword>
<feature type="transmembrane region" description="Helical" evidence="6">
    <location>
        <begin position="97"/>
        <end position="118"/>
    </location>
</feature>
<dbReference type="InterPro" id="IPR004841">
    <property type="entry name" value="AA-permease/SLC12A_dom"/>
</dbReference>
<feature type="transmembrane region" description="Helical" evidence="6">
    <location>
        <begin position="208"/>
        <end position="226"/>
    </location>
</feature>
<feature type="domain" description="Amino acid permease/ SLC12A" evidence="7">
    <location>
        <begin position="96"/>
        <end position="559"/>
    </location>
</feature>
<feature type="transmembrane region" description="Helical" evidence="6">
    <location>
        <begin position="380"/>
        <end position="398"/>
    </location>
</feature>
<dbReference type="AlphaFoldDB" id="A0A1E5RI00"/>
<evidence type="ECO:0000259" key="7">
    <source>
        <dbReference type="Pfam" id="PF00324"/>
    </source>
</evidence>
<dbReference type="GO" id="GO:0016020">
    <property type="term" value="C:membrane"/>
    <property type="evidence" value="ECO:0007669"/>
    <property type="project" value="UniProtKB-SubCell"/>
</dbReference>
<dbReference type="Proteomes" id="UP000095728">
    <property type="component" value="Unassembled WGS sequence"/>
</dbReference>
<protein>
    <submittedName>
        <fullName evidence="8">General amino acid permease AGP1</fullName>
    </submittedName>
</protein>
<feature type="transmembrane region" description="Helical" evidence="6">
    <location>
        <begin position="428"/>
        <end position="445"/>
    </location>
</feature>
<dbReference type="InterPro" id="IPR050524">
    <property type="entry name" value="APC_YAT"/>
</dbReference>
<proteinExistence type="predicted"/>
<dbReference type="Pfam" id="PF00324">
    <property type="entry name" value="AA_permease"/>
    <property type="match status" value="1"/>
</dbReference>
<keyword evidence="4 6" id="KW-0472">Membrane</keyword>
<evidence type="ECO:0000256" key="1">
    <source>
        <dbReference type="ARBA" id="ARBA00004141"/>
    </source>
</evidence>
<evidence type="ECO:0000313" key="8">
    <source>
        <dbReference type="EMBL" id="OEJ86522.1"/>
    </source>
</evidence>
<dbReference type="OrthoDB" id="3900342at2759"/>
<feature type="region of interest" description="Disordered" evidence="5">
    <location>
        <begin position="25"/>
        <end position="45"/>
    </location>
</feature>
<reference evidence="9" key="1">
    <citation type="journal article" date="2016" name="Genome Announc.">
        <title>Genome sequences of three species of Hanseniaspora isolated from spontaneous wine fermentations.</title>
        <authorList>
            <person name="Sternes P.R."/>
            <person name="Lee D."/>
            <person name="Kutyna D.R."/>
            <person name="Borneman A.R."/>
        </authorList>
    </citation>
    <scope>NUCLEOTIDE SEQUENCE [LARGE SCALE GENOMIC DNA]</scope>
    <source>
        <strain evidence="9">AWRI3579</strain>
    </source>
</reference>
<evidence type="ECO:0000256" key="5">
    <source>
        <dbReference type="SAM" id="MobiDB-lite"/>
    </source>
</evidence>
<evidence type="ECO:0000256" key="2">
    <source>
        <dbReference type="ARBA" id="ARBA00022692"/>
    </source>
</evidence>
<evidence type="ECO:0000256" key="6">
    <source>
        <dbReference type="SAM" id="Phobius"/>
    </source>
</evidence>